<evidence type="ECO:0000256" key="2">
    <source>
        <dbReference type="ARBA" id="ARBA00023284"/>
    </source>
</evidence>
<dbReference type="Pfam" id="PF00085">
    <property type="entry name" value="Thioredoxin"/>
    <property type="match status" value="1"/>
</dbReference>
<dbReference type="InterPro" id="IPR036249">
    <property type="entry name" value="Thioredoxin-like_sf"/>
</dbReference>
<comment type="caution">
    <text evidence="5">The sequence shown here is derived from an EMBL/GenBank/DDBJ whole genome shotgun (WGS) entry which is preliminary data.</text>
</comment>
<comment type="similarity">
    <text evidence="1">Belongs to the thioredoxin family.</text>
</comment>
<reference evidence="5" key="1">
    <citation type="submission" date="2022-08" db="EMBL/GenBank/DDBJ databases">
        <authorList>
            <person name="Deng Y."/>
            <person name="Han X.-F."/>
            <person name="Zhang Y.-Q."/>
        </authorList>
    </citation>
    <scope>NUCLEOTIDE SEQUENCE</scope>
    <source>
        <strain evidence="5">CPCC 203386</strain>
    </source>
</reference>
<evidence type="ECO:0000313" key="5">
    <source>
        <dbReference type="EMBL" id="MCS5736358.1"/>
    </source>
</evidence>
<keyword evidence="2" id="KW-0676">Redox-active center</keyword>
<dbReference type="PANTHER" id="PTHR45663">
    <property type="entry name" value="GEO12009P1"/>
    <property type="match status" value="1"/>
</dbReference>
<evidence type="ECO:0000256" key="3">
    <source>
        <dbReference type="SAM" id="MobiDB-lite"/>
    </source>
</evidence>
<proteinExistence type="inferred from homology"/>
<evidence type="ECO:0000313" key="6">
    <source>
        <dbReference type="Proteomes" id="UP001165586"/>
    </source>
</evidence>
<feature type="domain" description="Thioredoxin" evidence="4">
    <location>
        <begin position="6"/>
        <end position="111"/>
    </location>
</feature>
<gene>
    <name evidence="5" type="ORF">N1032_21720</name>
</gene>
<accession>A0ABT2H8Z2</accession>
<dbReference type="Proteomes" id="UP001165586">
    <property type="component" value="Unassembled WGS sequence"/>
</dbReference>
<sequence length="139" mass="14191">MSASTVSAVLVATDATFATQTASGAVLVDVWATRCAPCRLLAPIVEKVAVGLDGRARVYSVDADENPLTVEQLGVRGIPALVLLLDGTVVDSLNGVTSRATIEAMIDRHLPAAQIAAAAPTTATSPSTPTPPTTGKDLR</sequence>
<feature type="region of interest" description="Disordered" evidence="3">
    <location>
        <begin position="117"/>
        <end position="139"/>
    </location>
</feature>
<keyword evidence="6" id="KW-1185">Reference proteome</keyword>
<dbReference type="PANTHER" id="PTHR45663:SF11">
    <property type="entry name" value="GEO12009P1"/>
    <property type="match status" value="1"/>
</dbReference>
<name>A0ABT2H8Z2_9MICO</name>
<dbReference type="PROSITE" id="PS51352">
    <property type="entry name" value="THIOREDOXIN_2"/>
    <property type="match status" value="1"/>
</dbReference>
<dbReference type="InterPro" id="IPR013766">
    <property type="entry name" value="Thioredoxin_domain"/>
</dbReference>
<dbReference type="EMBL" id="JANLCJ010000017">
    <property type="protein sequence ID" value="MCS5736358.1"/>
    <property type="molecule type" value="Genomic_DNA"/>
</dbReference>
<dbReference type="RefSeq" id="WP_259542240.1">
    <property type="nucleotide sequence ID" value="NZ_JANLCJ010000017.1"/>
</dbReference>
<evidence type="ECO:0000256" key="1">
    <source>
        <dbReference type="ARBA" id="ARBA00008987"/>
    </source>
</evidence>
<dbReference type="Gene3D" id="3.40.30.10">
    <property type="entry name" value="Glutaredoxin"/>
    <property type="match status" value="1"/>
</dbReference>
<feature type="compositionally biased region" description="Low complexity" evidence="3">
    <location>
        <begin position="117"/>
        <end position="127"/>
    </location>
</feature>
<evidence type="ECO:0000259" key="4">
    <source>
        <dbReference type="PROSITE" id="PS51352"/>
    </source>
</evidence>
<dbReference type="CDD" id="cd02947">
    <property type="entry name" value="TRX_family"/>
    <property type="match status" value="1"/>
</dbReference>
<organism evidence="5 6">
    <name type="scientific">Herbiconiux daphne</name>
    <dbReference type="NCBI Taxonomy" id="2970914"/>
    <lineage>
        <taxon>Bacteria</taxon>
        <taxon>Bacillati</taxon>
        <taxon>Actinomycetota</taxon>
        <taxon>Actinomycetes</taxon>
        <taxon>Micrococcales</taxon>
        <taxon>Microbacteriaceae</taxon>
        <taxon>Herbiconiux</taxon>
    </lineage>
</organism>
<protein>
    <submittedName>
        <fullName evidence="5">Thioredoxin family protein</fullName>
    </submittedName>
</protein>
<dbReference type="SUPFAM" id="SSF52833">
    <property type="entry name" value="Thioredoxin-like"/>
    <property type="match status" value="1"/>
</dbReference>